<keyword evidence="3" id="KW-1185">Reference proteome</keyword>
<evidence type="ECO:0000256" key="1">
    <source>
        <dbReference type="SAM" id="SignalP"/>
    </source>
</evidence>
<feature type="signal peptide" evidence="1">
    <location>
        <begin position="1"/>
        <end position="22"/>
    </location>
</feature>
<protein>
    <recommendedName>
        <fullName evidence="4">Ig-like domain-containing protein</fullName>
    </recommendedName>
</protein>
<sequence>MRPARHLYGLLLASSTSILVSAQQDSLGCTTRSFGIPSWLVQDVTRTDGVLTFDLVNRATNYTASLACEGAGAAEVKAGLYNCTVVQTSSSSAGEELDAAVEFTADSTKGATYHIKQSWRCDDRGQVLTFTALGTSTAPSPSYSSPLLIRASLTSPVSITPVYNDGPLGHDSPGCTSRSTTSPAWVLSAIHFADEPGDGVNFIPLQNFMVVVVNTATGYEASCNLGRRGLDENGMATLGCNGYEFQSSSVGAYPVSTRAWFDAERYQMGVEQTWFCDDEDAAKPLQITASGNTTLSLTCRSVTSEITGLVNRYCSSTASTVSVPGTLVQDPVTLAPYALEDPVLTASDHCTLTSILHPRWTFSHLALVGEKQEEVYFEVILEVDNRGFQYPIAVNQGEEVQGAEGWYECVIGDDGDNGLPLFPYWCQFKYERETKTLEMKAKWACNDLDRENLVHFSGSSTGTLDSEFSCDTLADGLVWCTTEDPGYRFTVPITDVTW</sequence>
<dbReference type="Proteomes" id="UP001583172">
    <property type="component" value="Unassembled WGS sequence"/>
</dbReference>
<evidence type="ECO:0000313" key="3">
    <source>
        <dbReference type="Proteomes" id="UP001583172"/>
    </source>
</evidence>
<proteinExistence type="predicted"/>
<gene>
    <name evidence="2" type="ORF">VTJ49DRAFT_1644</name>
</gene>
<name>A0ABR3VC53_HUMIN</name>
<feature type="chain" id="PRO_5047168756" description="Ig-like domain-containing protein" evidence="1">
    <location>
        <begin position="23"/>
        <end position="498"/>
    </location>
</feature>
<accession>A0ABR3VC53</accession>
<evidence type="ECO:0000313" key="2">
    <source>
        <dbReference type="EMBL" id="KAL1839316.1"/>
    </source>
</evidence>
<keyword evidence="1" id="KW-0732">Signal</keyword>
<organism evidence="2 3">
    <name type="scientific">Humicola insolens</name>
    <name type="common">Soft-rot fungus</name>
    <dbReference type="NCBI Taxonomy" id="85995"/>
    <lineage>
        <taxon>Eukaryota</taxon>
        <taxon>Fungi</taxon>
        <taxon>Dikarya</taxon>
        <taxon>Ascomycota</taxon>
        <taxon>Pezizomycotina</taxon>
        <taxon>Sordariomycetes</taxon>
        <taxon>Sordariomycetidae</taxon>
        <taxon>Sordariales</taxon>
        <taxon>Chaetomiaceae</taxon>
        <taxon>Mycothermus</taxon>
    </lineage>
</organism>
<reference evidence="2 3" key="1">
    <citation type="journal article" date="2024" name="Commun. Biol.">
        <title>Comparative genomic analysis of thermophilic fungi reveals convergent evolutionary adaptations and gene losses.</title>
        <authorList>
            <person name="Steindorff A.S."/>
            <person name="Aguilar-Pontes M.V."/>
            <person name="Robinson A.J."/>
            <person name="Andreopoulos B."/>
            <person name="LaButti K."/>
            <person name="Kuo A."/>
            <person name="Mondo S."/>
            <person name="Riley R."/>
            <person name="Otillar R."/>
            <person name="Haridas S."/>
            <person name="Lipzen A."/>
            <person name="Grimwood J."/>
            <person name="Schmutz J."/>
            <person name="Clum A."/>
            <person name="Reid I.D."/>
            <person name="Moisan M.C."/>
            <person name="Butler G."/>
            <person name="Nguyen T.T.M."/>
            <person name="Dewar K."/>
            <person name="Conant G."/>
            <person name="Drula E."/>
            <person name="Henrissat B."/>
            <person name="Hansel C."/>
            <person name="Singer S."/>
            <person name="Hutchinson M.I."/>
            <person name="de Vries R.P."/>
            <person name="Natvig D.O."/>
            <person name="Powell A.J."/>
            <person name="Tsang A."/>
            <person name="Grigoriev I.V."/>
        </authorList>
    </citation>
    <scope>NUCLEOTIDE SEQUENCE [LARGE SCALE GENOMIC DNA]</scope>
    <source>
        <strain evidence="2 3">CBS 620.91</strain>
    </source>
</reference>
<evidence type="ECO:0008006" key="4">
    <source>
        <dbReference type="Google" id="ProtNLM"/>
    </source>
</evidence>
<comment type="caution">
    <text evidence="2">The sequence shown here is derived from an EMBL/GenBank/DDBJ whole genome shotgun (WGS) entry which is preliminary data.</text>
</comment>
<dbReference type="EMBL" id="JAZGSY010000164">
    <property type="protein sequence ID" value="KAL1839316.1"/>
    <property type="molecule type" value="Genomic_DNA"/>
</dbReference>